<dbReference type="GO" id="GO:0061630">
    <property type="term" value="F:ubiquitin protein ligase activity"/>
    <property type="evidence" value="ECO:0007669"/>
    <property type="project" value="TreeGrafter"/>
</dbReference>
<dbReference type="SUPFAM" id="SSF161219">
    <property type="entry name" value="CHY zinc finger-like"/>
    <property type="match status" value="1"/>
</dbReference>
<dbReference type="InterPro" id="IPR037275">
    <property type="entry name" value="Znf_CTCHY_sf"/>
</dbReference>
<dbReference type="InterPro" id="IPR039512">
    <property type="entry name" value="RCHY1_zinc-ribbon"/>
</dbReference>
<evidence type="ECO:0000313" key="8">
    <source>
        <dbReference type="EMBL" id="KAK3599819.1"/>
    </source>
</evidence>
<keyword evidence="1" id="KW-0479">Metal-binding</keyword>
<dbReference type="Proteomes" id="UP001195483">
    <property type="component" value="Unassembled WGS sequence"/>
</dbReference>
<dbReference type="PROSITE" id="PS50089">
    <property type="entry name" value="ZF_RING_2"/>
    <property type="match status" value="1"/>
</dbReference>
<dbReference type="PANTHER" id="PTHR21319">
    <property type="entry name" value="RING FINGER AND CHY ZINC FINGER DOMAIN-CONTAINING PROTEIN 1"/>
    <property type="match status" value="1"/>
</dbReference>
<keyword evidence="2 4" id="KW-0863">Zinc-finger</keyword>
<dbReference type="InterPro" id="IPR008913">
    <property type="entry name" value="Znf_CHY"/>
</dbReference>
<keyword evidence="3" id="KW-0862">Zinc</keyword>
<gene>
    <name evidence="8" type="ORF">CHS0354_022385</name>
</gene>
<sequence>MTEEAGLGCDHYRRKCSFITPCCNKEYICRICHDEKEAHELNRKEVQTIKCLKCGLQQKVKKKCESCDTLFGVYFCEVCRLYDDTEKGQFHCDKCGICRVGGRENYFHCDTCDLCLGIYLKDKHKCVQESSRRNCAVCLEYLHTSRNEAHVPKCGHLIHSNCYRQCLKTGIYACPTCNQSLVDMKAYWEVLDNEIANTPMPAEYKDFFVQILCKDCHRESRVQFHVIGHKCQHKDCGSYNTCRTGDPSGASSCSTATGQDH</sequence>
<comment type="caution">
    <text evidence="8">The sequence shown here is derived from an EMBL/GenBank/DDBJ whole genome shotgun (WGS) entry which is preliminary data.</text>
</comment>
<dbReference type="SMART" id="SM00184">
    <property type="entry name" value="RING"/>
    <property type="match status" value="1"/>
</dbReference>
<evidence type="ECO:0000259" key="5">
    <source>
        <dbReference type="PROSITE" id="PS50089"/>
    </source>
</evidence>
<evidence type="ECO:0000256" key="4">
    <source>
        <dbReference type="PROSITE-ProRule" id="PRU00601"/>
    </source>
</evidence>
<dbReference type="CDD" id="cd16464">
    <property type="entry name" value="RING-H2_Pirh2-like"/>
    <property type="match status" value="1"/>
</dbReference>
<dbReference type="EMBL" id="JAEAOA010001358">
    <property type="protein sequence ID" value="KAK3599819.1"/>
    <property type="molecule type" value="Genomic_DNA"/>
</dbReference>
<feature type="domain" description="CTCHY-type" evidence="7">
    <location>
        <begin position="71"/>
        <end position="134"/>
    </location>
</feature>
<dbReference type="Pfam" id="PF13639">
    <property type="entry name" value="zf-RING_2"/>
    <property type="match status" value="1"/>
</dbReference>
<dbReference type="Pfam" id="PF05495">
    <property type="entry name" value="zf-CHY"/>
    <property type="match status" value="1"/>
</dbReference>
<dbReference type="InterPro" id="IPR001841">
    <property type="entry name" value="Znf_RING"/>
</dbReference>
<name>A0AAE0W3K6_9BIVA</name>
<evidence type="ECO:0000313" key="9">
    <source>
        <dbReference type="Proteomes" id="UP001195483"/>
    </source>
</evidence>
<dbReference type="GO" id="GO:0006511">
    <property type="term" value="P:ubiquitin-dependent protein catabolic process"/>
    <property type="evidence" value="ECO:0007669"/>
    <property type="project" value="TreeGrafter"/>
</dbReference>
<dbReference type="AlphaFoldDB" id="A0AAE0W3K6"/>
<dbReference type="GO" id="GO:0008270">
    <property type="term" value="F:zinc ion binding"/>
    <property type="evidence" value="ECO:0007669"/>
    <property type="project" value="UniProtKB-KW"/>
</dbReference>
<proteinExistence type="predicted"/>
<evidence type="ECO:0000259" key="6">
    <source>
        <dbReference type="PROSITE" id="PS51266"/>
    </source>
</evidence>
<reference evidence="8" key="1">
    <citation type="journal article" date="2021" name="Genome Biol. Evol.">
        <title>A High-Quality Reference Genome for a Parasitic Bivalve with Doubly Uniparental Inheritance (Bivalvia: Unionida).</title>
        <authorList>
            <person name="Smith C.H."/>
        </authorList>
    </citation>
    <scope>NUCLEOTIDE SEQUENCE</scope>
    <source>
        <strain evidence="8">CHS0354</strain>
    </source>
</reference>
<reference evidence="8" key="3">
    <citation type="submission" date="2023-05" db="EMBL/GenBank/DDBJ databases">
        <authorList>
            <person name="Smith C.H."/>
        </authorList>
    </citation>
    <scope>NUCLEOTIDE SEQUENCE</scope>
    <source>
        <strain evidence="8">CHS0354</strain>
        <tissue evidence="8">Mantle</tissue>
    </source>
</reference>
<evidence type="ECO:0000256" key="3">
    <source>
        <dbReference type="ARBA" id="ARBA00022833"/>
    </source>
</evidence>
<dbReference type="InterPro" id="IPR013083">
    <property type="entry name" value="Znf_RING/FYVE/PHD"/>
</dbReference>
<dbReference type="Gene3D" id="3.30.40.10">
    <property type="entry name" value="Zinc/RING finger domain, C3HC4 (zinc finger)"/>
    <property type="match status" value="1"/>
</dbReference>
<accession>A0AAE0W3K6</accession>
<evidence type="ECO:0000259" key="7">
    <source>
        <dbReference type="PROSITE" id="PS51270"/>
    </source>
</evidence>
<dbReference type="GO" id="GO:0005634">
    <property type="term" value="C:nucleus"/>
    <property type="evidence" value="ECO:0007669"/>
    <property type="project" value="TreeGrafter"/>
</dbReference>
<evidence type="ECO:0000256" key="1">
    <source>
        <dbReference type="ARBA" id="ARBA00022723"/>
    </source>
</evidence>
<keyword evidence="9" id="KW-1185">Reference proteome</keyword>
<dbReference type="PROSITE" id="PS51270">
    <property type="entry name" value="ZF_CTCHY"/>
    <property type="match status" value="1"/>
</dbReference>
<dbReference type="Pfam" id="PF14599">
    <property type="entry name" value="zinc_ribbon_6"/>
    <property type="match status" value="1"/>
</dbReference>
<evidence type="ECO:0000256" key="2">
    <source>
        <dbReference type="ARBA" id="ARBA00022771"/>
    </source>
</evidence>
<protein>
    <submittedName>
        <fullName evidence="8">Uncharacterized protein</fullName>
    </submittedName>
</protein>
<dbReference type="InterPro" id="IPR017921">
    <property type="entry name" value="Znf_CTCHY"/>
</dbReference>
<organism evidence="8 9">
    <name type="scientific">Potamilus streckersoni</name>
    <dbReference type="NCBI Taxonomy" id="2493646"/>
    <lineage>
        <taxon>Eukaryota</taxon>
        <taxon>Metazoa</taxon>
        <taxon>Spiralia</taxon>
        <taxon>Lophotrochozoa</taxon>
        <taxon>Mollusca</taxon>
        <taxon>Bivalvia</taxon>
        <taxon>Autobranchia</taxon>
        <taxon>Heteroconchia</taxon>
        <taxon>Palaeoheterodonta</taxon>
        <taxon>Unionida</taxon>
        <taxon>Unionoidea</taxon>
        <taxon>Unionidae</taxon>
        <taxon>Ambleminae</taxon>
        <taxon>Lampsilini</taxon>
        <taxon>Potamilus</taxon>
    </lineage>
</organism>
<dbReference type="GO" id="GO:0016567">
    <property type="term" value="P:protein ubiquitination"/>
    <property type="evidence" value="ECO:0007669"/>
    <property type="project" value="TreeGrafter"/>
</dbReference>
<reference evidence="8" key="2">
    <citation type="journal article" date="2021" name="Genome Biol. Evol.">
        <title>Developing a high-quality reference genome for a parasitic bivalve with doubly uniparental inheritance (Bivalvia: Unionida).</title>
        <authorList>
            <person name="Smith C.H."/>
        </authorList>
    </citation>
    <scope>NUCLEOTIDE SEQUENCE</scope>
    <source>
        <strain evidence="8">CHS0354</strain>
        <tissue evidence="8">Mantle</tissue>
    </source>
</reference>
<feature type="domain" description="RING-type" evidence="5">
    <location>
        <begin position="135"/>
        <end position="178"/>
    </location>
</feature>
<dbReference type="SUPFAM" id="SSF161245">
    <property type="entry name" value="Zinc hairpin stack"/>
    <property type="match status" value="1"/>
</dbReference>
<feature type="domain" description="CHY-type" evidence="6">
    <location>
        <begin position="2"/>
        <end position="69"/>
    </location>
</feature>
<dbReference type="PROSITE" id="PS51266">
    <property type="entry name" value="ZF_CHY"/>
    <property type="match status" value="1"/>
</dbReference>
<dbReference type="InterPro" id="IPR037274">
    <property type="entry name" value="Znf_CHY_sf"/>
</dbReference>
<dbReference type="PANTHER" id="PTHR21319:SF53">
    <property type="entry name" value="RING FINGER AND CHY ZINC FINGER DOMAIN-CONTAINING PROTEIN 1"/>
    <property type="match status" value="1"/>
</dbReference>
<dbReference type="SUPFAM" id="SSF57850">
    <property type="entry name" value="RING/U-box"/>
    <property type="match status" value="1"/>
</dbReference>
<dbReference type="Gene3D" id="2.20.28.10">
    <property type="match status" value="1"/>
</dbReference>